<organism evidence="2 3">
    <name type="scientific">Agrilutibacter solisilvae</name>
    <dbReference type="NCBI Taxonomy" id="2763317"/>
    <lineage>
        <taxon>Bacteria</taxon>
        <taxon>Pseudomonadati</taxon>
        <taxon>Pseudomonadota</taxon>
        <taxon>Gammaproteobacteria</taxon>
        <taxon>Lysobacterales</taxon>
        <taxon>Lysobacteraceae</taxon>
        <taxon>Agrilutibacter</taxon>
    </lineage>
</organism>
<sequence length="175" mass="19783">MNYQQRLDYLVNAIQKLSMVRDFETLAALVRHAARELTGADGATFVLRDGDQCHYRDEDAIGPLWKGQRFPMSACISGWVMLHREPVAIEDIYADARIPQDAYRSTFVRSLVMVPIRTLDPIGAIGNYWAGRHRSSPEEIYLLRALADSTSVAIENVRMFEDLEPRVLGDGTRVA</sequence>
<evidence type="ECO:0000313" key="3">
    <source>
        <dbReference type="Proteomes" id="UP000639274"/>
    </source>
</evidence>
<dbReference type="Pfam" id="PF13185">
    <property type="entry name" value="GAF_2"/>
    <property type="match status" value="1"/>
</dbReference>
<dbReference type="KEGG" id="lsf:I8J32_002815"/>
<dbReference type="Gene3D" id="3.30.450.40">
    <property type="match status" value="1"/>
</dbReference>
<accession>A0A974XZZ0</accession>
<dbReference type="SMART" id="SM00065">
    <property type="entry name" value="GAF"/>
    <property type="match status" value="1"/>
</dbReference>
<reference evidence="2 3" key="1">
    <citation type="submission" date="2021-03" db="EMBL/GenBank/DDBJ databases">
        <title>Lysobacter sp. nov. isolated from soil of gangwondo yeongwol, south Korea.</title>
        <authorList>
            <person name="Kim K.R."/>
            <person name="Kim K.H."/>
            <person name="Jeon C.O."/>
        </authorList>
    </citation>
    <scope>NUCLEOTIDE SEQUENCE [LARGE SCALE GENOMIC DNA]</scope>
    <source>
        <strain evidence="2 3">R19</strain>
    </source>
</reference>
<feature type="domain" description="GAF" evidence="1">
    <location>
        <begin position="22"/>
        <end position="164"/>
    </location>
</feature>
<dbReference type="AlphaFoldDB" id="A0A974XZZ0"/>
<keyword evidence="3" id="KW-1185">Reference proteome</keyword>
<dbReference type="SUPFAM" id="SSF55781">
    <property type="entry name" value="GAF domain-like"/>
    <property type="match status" value="1"/>
</dbReference>
<gene>
    <name evidence="2" type="ORF">I8J32_002815</name>
</gene>
<name>A0A974XZZ0_9GAMM</name>
<dbReference type="InterPro" id="IPR003018">
    <property type="entry name" value="GAF"/>
</dbReference>
<dbReference type="RefSeq" id="WP_200615324.1">
    <property type="nucleotide sequence ID" value="NZ_CP071518.1"/>
</dbReference>
<dbReference type="Proteomes" id="UP000639274">
    <property type="component" value="Chromosome"/>
</dbReference>
<proteinExistence type="predicted"/>
<dbReference type="InterPro" id="IPR029016">
    <property type="entry name" value="GAF-like_dom_sf"/>
</dbReference>
<evidence type="ECO:0000259" key="1">
    <source>
        <dbReference type="SMART" id="SM00065"/>
    </source>
</evidence>
<dbReference type="EMBL" id="CP071518">
    <property type="protein sequence ID" value="QSX78872.1"/>
    <property type="molecule type" value="Genomic_DNA"/>
</dbReference>
<evidence type="ECO:0000313" key="2">
    <source>
        <dbReference type="EMBL" id="QSX78872.1"/>
    </source>
</evidence>
<protein>
    <submittedName>
        <fullName evidence="2">GAF domain-containing protein</fullName>
    </submittedName>
</protein>